<evidence type="ECO:0000313" key="4">
    <source>
        <dbReference type="EMBL" id="SED57859.1"/>
    </source>
</evidence>
<feature type="domain" description="DUF3048" evidence="2">
    <location>
        <begin position="19"/>
        <end position="155"/>
    </location>
</feature>
<evidence type="ECO:0008006" key="6">
    <source>
        <dbReference type="Google" id="ProtNLM"/>
    </source>
</evidence>
<dbReference type="InterPro" id="IPR035328">
    <property type="entry name" value="DUF3048_C"/>
</dbReference>
<accession>A0A1H5BTE8</accession>
<reference evidence="5" key="1">
    <citation type="submission" date="2016-10" db="EMBL/GenBank/DDBJ databases">
        <authorList>
            <person name="Varghese N."/>
            <person name="Submissions S."/>
        </authorList>
    </citation>
    <scope>NUCLEOTIDE SEQUENCE [LARGE SCALE GENOMIC DNA]</scope>
    <source>
        <strain evidence="5">DSM 21368</strain>
    </source>
</reference>
<dbReference type="Pfam" id="PF17479">
    <property type="entry name" value="DUF3048_C"/>
    <property type="match status" value="1"/>
</dbReference>
<evidence type="ECO:0000259" key="3">
    <source>
        <dbReference type="Pfam" id="PF17479"/>
    </source>
</evidence>
<dbReference type="Proteomes" id="UP000199220">
    <property type="component" value="Unassembled WGS sequence"/>
</dbReference>
<dbReference type="Pfam" id="PF11258">
    <property type="entry name" value="DUF3048"/>
    <property type="match status" value="1"/>
</dbReference>
<name>A0A1H5BTE8_9MICO</name>
<proteinExistence type="predicted"/>
<dbReference type="SUPFAM" id="SSF159774">
    <property type="entry name" value="YerB-like"/>
    <property type="match status" value="1"/>
</dbReference>
<protein>
    <recommendedName>
        <fullName evidence="6">DUF3048 domain-containing protein</fullName>
    </recommendedName>
</protein>
<evidence type="ECO:0000259" key="2">
    <source>
        <dbReference type="Pfam" id="PF11258"/>
    </source>
</evidence>
<sequence length="314" mass="32945">MIADKQAPPEPEITPRWPLTGEVAGEELSDRPALSIKIENSEQARPQTGLQAADVVWEEMVEGGITRFNAVYHSDLPAQVGPIRSVRPMDSAISAPYGGLLVASGGQAPFINSIRNAGLQVLTDDLGHGGFTRSSARFAPHNLYGTPSLFLDQADGGHSDPPAEQLEFSRRAEGATAVTDGSPADGVQISFPRATPSWVWSASDDAWRRSEGGDSATTEDAGRITAVNLVVLRVQVSTTAYVDPSGANVPETIMSGSGEAIVASGGRSLEVTWSKDGPSDPLVLTTSDGETVELAPGNTWIELVPTSGSSVRIS</sequence>
<gene>
    <name evidence="4" type="ORF">SAMN04488554_0191</name>
</gene>
<dbReference type="InterPro" id="IPR021416">
    <property type="entry name" value="DUF3048_N"/>
</dbReference>
<organism evidence="4 5">
    <name type="scientific">Ruania alba</name>
    <dbReference type="NCBI Taxonomy" id="648782"/>
    <lineage>
        <taxon>Bacteria</taxon>
        <taxon>Bacillati</taxon>
        <taxon>Actinomycetota</taxon>
        <taxon>Actinomycetes</taxon>
        <taxon>Micrococcales</taxon>
        <taxon>Ruaniaceae</taxon>
        <taxon>Ruania</taxon>
    </lineage>
</organism>
<dbReference type="AlphaFoldDB" id="A0A1H5BTE8"/>
<evidence type="ECO:0000256" key="1">
    <source>
        <dbReference type="SAM" id="MobiDB-lite"/>
    </source>
</evidence>
<evidence type="ECO:0000313" key="5">
    <source>
        <dbReference type="Proteomes" id="UP000199220"/>
    </source>
</evidence>
<feature type="domain" description="DUF3048" evidence="3">
    <location>
        <begin position="188"/>
        <end position="301"/>
    </location>
</feature>
<feature type="region of interest" description="Disordered" evidence="1">
    <location>
        <begin position="1"/>
        <end position="25"/>
    </location>
</feature>
<keyword evidence="5" id="KW-1185">Reference proteome</keyword>
<dbReference type="EMBL" id="FNTX01000001">
    <property type="protein sequence ID" value="SED57859.1"/>
    <property type="molecule type" value="Genomic_DNA"/>
</dbReference>
<dbReference type="STRING" id="648782.SAMN04488554_0191"/>
<dbReference type="Gene3D" id="3.50.90.10">
    <property type="entry name" value="YerB-like"/>
    <property type="match status" value="1"/>
</dbReference>
<dbReference type="InterPro" id="IPR023158">
    <property type="entry name" value="YerB-like_sf"/>
</dbReference>